<dbReference type="Proteomes" id="UP001203058">
    <property type="component" value="Unassembled WGS sequence"/>
</dbReference>
<reference evidence="1 2" key="1">
    <citation type="submission" date="2022-03" db="EMBL/GenBank/DDBJ databases">
        <authorList>
            <person name="Jo J.-H."/>
            <person name="Im W.-T."/>
        </authorList>
    </citation>
    <scope>NUCLEOTIDE SEQUENCE [LARGE SCALE GENOMIC DNA]</scope>
    <source>
        <strain evidence="1 2">SM33</strain>
    </source>
</reference>
<evidence type="ECO:0000313" key="1">
    <source>
        <dbReference type="EMBL" id="MCH8614840.1"/>
    </source>
</evidence>
<name>A0ABS9VIQ7_9SPHN</name>
<dbReference type="RefSeq" id="WP_241445451.1">
    <property type="nucleotide sequence ID" value="NZ_JAKZHW010000001.1"/>
</dbReference>
<proteinExistence type="predicted"/>
<protein>
    <submittedName>
        <fullName evidence="1">Uncharacterized protein</fullName>
    </submittedName>
</protein>
<gene>
    <name evidence="1" type="ORF">LZ016_01795</name>
</gene>
<comment type="caution">
    <text evidence="1">The sequence shown here is derived from an EMBL/GenBank/DDBJ whole genome shotgun (WGS) entry which is preliminary data.</text>
</comment>
<keyword evidence="2" id="KW-1185">Reference proteome</keyword>
<sequence>MSRHVYCELLQKDATSFAVAAEKAMLDQWLGGLESVPPRLHHPLLIETKKAPPGAFFFAYWTQSAAGPRIATSRGTPHAADD</sequence>
<dbReference type="EMBL" id="JAKZHW010000001">
    <property type="protein sequence ID" value="MCH8614840.1"/>
    <property type="molecule type" value="Genomic_DNA"/>
</dbReference>
<organism evidence="1 2">
    <name type="scientific">Sphingomonas telluris</name>
    <dbReference type="NCBI Taxonomy" id="2907998"/>
    <lineage>
        <taxon>Bacteria</taxon>
        <taxon>Pseudomonadati</taxon>
        <taxon>Pseudomonadota</taxon>
        <taxon>Alphaproteobacteria</taxon>
        <taxon>Sphingomonadales</taxon>
        <taxon>Sphingomonadaceae</taxon>
        <taxon>Sphingomonas</taxon>
    </lineage>
</organism>
<accession>A0ABS9VIQ7</accession>
<evidence type="ECO:0000313" key="2">
    <source>
        <dbReference type="Proteomes" id="UP001203058"/>
    </source>
</evidence>